<keyword evidence="6" id="KW-1185">Reference proteome</keyword>
<evidence type="ECO:0000259" key="4">
    <source>
        <dbReference type="PROSITE" id="PS50941"/>
    </source>
</evidence>
<dbReference type="CDD" id="cd00118">
    <property type="entry name" value="LysM"/>
    <property type="match status" value="1"/>
</dbReference>
<organism evidence="5 6">
    <name type="scientific">Passalora fulva</name>
    <name type="common">Tomato leaf mold</name>
    <name type="synonym">Cladosporium fulvum</name>
    <dbReference type="NCBI Taxonomy" id="5499"/>
    <lineage>
        <taxon>Eukaryota</taxon>
        <taxon>Fungi</taxon>
        <taxon>Dikarya</taxon>
        <taxon>Ascomycota</taxon>
        <taxon>Pezizomycotina</taxon>
        <taxon>Dothideomycetes</taxon>
        <taxon>Dothideomycetidae</taxon>
        <taxon>Mycosphaerellales</taxon>
        <taxon>Mycosphaerellaceae</taxon>
        <taxon>Fulvia</taxon>
    </lineage>
</organism>
<feature type="domain" description="Chitin-binding type-1" evidence="4">
    <location>
        <begin position="268"/>
        <end position="314"/>
    </location>
</feature>
<dbReference type="InterPro" id="IPR018392">
    <property type="entry name" value="LysM"/>
</dbReference>
<protein>
    <submittedName>
        <fullName evidence="5">LysM domain-containing protein</fullName>
    </submittedName>
</protein>
<comment type="caution">
    <text evidence="3">Lacks conserved residue(s) required for the propagation of feature annotation.</text>
</comment>
<gene>
    <name evidence="5" type="ORF">CLAFUR5_13030</name>
</gene>
<evidence type="ECO:0000256" key="3">
    <source>
        <dbReference type="PROSITE-ProRule" id="PRU00261"/>
    </source>
</evidence>
<dbReference type="Proteomes" id="UP000756132">
    <property type="component" value="Chromosome 11"/>
</dbReference>
<evidence type="ECO:0000256" key="2">
    <source>
        <dbReference type="ARBA" id="ARBA00023157"/>
    </source>
</evidence>
<dbReference type="SUPFAM" id="SSF57016">
    <property type="entry name" value="Plant lectins/antimicrobial peptides"/>
    <property type="match status" value="3"/>
</dbReference>
<keyword evidence="1 3" id="KW-0147">Chitin-binding</keyword>
<evidence type="ECO:0000256" key="1">
    <source>
        <dbReference type="ARBA" id="ARBA00022669"/>
    </source>
</evidence>
<dbReference type="SMART" id="SM00270">
    <property type="entry name" value="ChtBD1"/>
    <property type="match status" value="3"/>
</dbReference>
<evidence type="ECO:0000313" key="5">
    <source>
        <dbReference type="EMBL" id="UJO23900.1"/>
    </source>
</evidence>
<proteinExistence type="predicted"/>
<keyword evidence="2 3" id="KW-1015">Disulfide bond</keyword>
<dbReference type="GeneID" id="71992908"/>
<feature type="disulfide bond" evidence="3">
    <location>
        <begin position="288"/>
        <end position="302"/>
    </location>
</feature>
<dbReference type="AlphaFoldDB" id="A0A9Q8PK53"/>
<dbReference type="OrthoDB" id="3029470at2759"/>
<dbReference type="PROSITE" id="PS50941">
    <property type="entry name" value="CHIT_BIND_I_2"/>
    <property type="match status" value="2"/>
</dbReference>
<name>A0A9Q8PK53_PASFU</name>
<dbReference type="GO" id="GO:0008061">
    <property type="term" value="F:chitin binding"/>
    <property type="evidence" value="ECO:0007669"/>
    <property type="project" value="UniProtKB-UniRule"/>
</dbReference>
<dbReference type="PANTHER" id="PTHR47849">
    <property type="entry name" value="CHITIN-BINDING LECTIN 1"/>
    <property type="match status" value="1"/>
</dbReference>
<accession>A0A9Q8PK53</accession>
<dbReference type="InterPro" id="IPR001002">
    <property type="entry name" value="Chitin-bd_1"/>
</dbReference>
<feature type="domain" description="Chitin-binding type-1" evidence="4">
    <location>
        <begin position="214"/>
        <end position="260"/>
    </location>
</feature>
<feature type="disulfide bond" evidence="3">
    <location>
        <begin position="234"/>
        <end position="248"/>
    </location>
</feature>
<reference evidence="5" key="1">
    <citation type="submission" date="2021-12" db="EMBL/GenBank/DDBJ databases">
        <authorList>
            <person name="Zaccaron A."/>
            <person name="Stergiopoulos I."/>
        </authorList>
    </citation>
    <scope>NUCLEOTIDE SEQUENCE</scope>
    <source>
        <strain evidence="5">Race5_Kim</strain>
    </source>
</reference>
<dbReference type="CDD" id="cd11618">
    <property type="entry name" value="ChtBD1_1"/>
    <property type="match status" value="2"/>
</dbReference>
<dbReference type="InterPro" id="IPR036861">
    <property type="entry name" value="Endochitinase-like_sf"/>
</dbReference>
<dbReference type="RefSeq" id="XP_047768266.1">
    <property type="nucleotide sequence ID" value="XM_047912178.1"/>
</dbReference>
<dbReference type="Gene3D" id="3.30.60.10">
    <property type="entry name" value="Endochitinase-like"/>
    <property type="match status" value="3"/>
</dbReference>
<reference evidence="5" key="2">
    <citation type="journal article" date="2022" name="Microb. Genom.">
        <title>A chromosome-scale genome assembly of the tomato pathogen Cladosporium fulvum reveals a compartmentalized genome architecture and the presence of a dispensable chromosome.</title>
        <authorList>
            <person name="Zaccaron A.Z."/>
            <person name="Chen L.H."/>
            <person name="Samaras A."/>
            <person name="Stergiopoulos I."/>
        </authorList>
    </citation>
    <scope>NUCLEOTIDE SEQUENCE</scope>
    <source>
        <strain evidence="5">Race5_Kim</strain>
    </source>
</reference>
<dbReference type="EMBL" id="CP090173">
    <property type="protein sequence ID" value="UJO23900.1"/>
    <property type="molecule type" value="Genomic_DNA"/>
</dbReference>
<sequence>MTGTTTTPSATTATPTTTCAGQIVSPPTDVVLPGCNLLADAYNVTTGDLRAVTGNEMCEFNSSICLPLPCPIDVVYGFLTCADLATKYSTSNNQVTLTQFLGWNKWILGDRSSLASSQRICIGSPGGSYVPDSTIVAPTGTGSYFTAATPALPTQTGTVAARGRYYDVVSGDTCNQIALVYGQLNSYLDDDCKNLWLSTSVCVAPVTVGPPSTDGTCGPSYSGTTCNGTLFGDCCSTSGYCGSSEAYCGFGNCVSGACETDQSIVSQDGSCGPDHDDLICVGSGFGDCCSIYGYCGSGSSYCGAGLCYSGECEADIGGPSVDGSCGPNFNGNKTCTGTQFGSCCSTSGYCGSTAEYCQGWEATGRQFEDGQFQPFWAAWEAIHDQLEAILYTDTIAFYKSALIPNTQPDVDDDYQYFFYFCSGLANPNAEFNWDATRALNNNQGGRYIVLYSLSYLESGHRVGVLLDQETGNAIMQPNLFSYDSRSPGLPWRPLEDVLQSFIDMINVNKFVAGRYKSDNTIPPLGMASPQYPWKLLSFSTEIVDLTLDAYRGLVKAIEDRMPPEEEDQAHLAQPLATNATLDQGKFPSKCFVRTFLTSAQHPRRVRYIAPGVTLPTEETLLNQPFKEFARQHRHASPSYGMPVADDEDPLYPPYLLFPAERDGQQVRTILLTGEEVEPTFEHPFSSLQDLPSGVYLDATRPWSGTAHEDASLLLLPYDVGGADGYAQYNDQVMFESPSKTDLYQTSVNPFTLGHRTQLHLILDSWRRMIEQGHWEVDSDGDTGGIDKFREVDQSADIARRYTADLHW</sequence>
<evidence type="ECO:0000313" key="6">
    <source>
        <dbReference type="Proteomes" id="UP000756132"/>
    </source>
</evidence>
<dbReference type="KEGG" id="ffu:CLAFUR5_13030"/>